<protein>
    <submittedName>
        <fullName evidence="2">Acetyltransferase</fullName>
    </submittedName>
</protein>
<accession>A0A916RPE5</accession>
<evidence type="ECO:0000259" key="1">
    <source>
        <dbReference type="PROSITE" id="PS51186"/>
    </source>
</evidence>
<dbReference type="GO" id="GO:0016747">
    <property type="term" value="F:acyltransferase activity, transferring groups other than amino-acyl groups"/>
    <property type="evidence" value="ECO:0007669"/>
    <property type="project" value="InterPro"/>
</dbReference>
<feature type="domain" description="N-acetyltransferase" evidence="1">
    <location>
        <begin position="137"/>
        <end position="282"/>
    </location>
</feature>
<dbReference type="InterPro" id="IPR016181">
    <property type="entry name" value="Acyl_CoA_acyltransferase"/>
</dbReference>
<evidence type="ECO:0000313" key="3">
    <source>
        <dbReference type="Proteomes" id="UP000613512"/>
    </source>
</evidence>
<reference evidence="2" key="2">
    <citation type="submission" date="2020-09" db="EMBL/GenBank/DDBJ databases">
        <authorList>
            <person name="Sun Q."/>
            <person name="Zhou Y."/>
        </authorList>
    </citation>
    <scope>NUCLEOTIDE SEQUENCE</scope>
    <source>
        <strain evidence="2">CGMCC 1.12408</strain>
    </source>
</reference>
<sequence>MKIYLESSIHRYLEKVEELLLEHEANNSLMLGLLDRGKNNVGVFVDGIHLGIVEEGGKAVYAFMQTPPNKWILPTVNNLDETIIRSITDFLFQHKYPVPGAIGQVEVAEVFLSYWKEKTNKTASLHMKQLIYQLDEVKVEPVKNGQLIQADQTHQSIVRDWLIYFGEQANLPMTKTQAESMATSYIQRKSLYLWEQNGVLVSMANNSRKTRNGATVNAVFTPDEYKRNGYATSVVAALSQKLLDDGAKFCTLYTDLANPTSNSIYKKIGYYVVGDSVDYRLD</sequence>
<dbReference type="RefSeq" id="WP_188383060.1">
    <property type="nucleotide sequence ID" value="NZ_BMEY01000002.1"/>
</dbReference>
<organism evidence="2 3">
    <name type="scientific">Ornithinibacillus halotolerans</name>
    <dbReference type="NCBI Taxonomy" id="1274357"/>
    <lineage>
        <taxon>Bacteria</taxon>
        <taxon>Bacillati</taxon>
        <taxon>Bacillota</taxon>
        <taxon>Bacilli</taxon>
        <taxon>Bacillales</taxon>
        <taxon>Bacillaceae</taxon>
        <taxon>Ornithinibacillus</taxon>
    </lineage>
</organism>
<dbReference type="AlphaFoldDB" id="A0A916RPE5"/>
<dbReference type="InterPro" id="IPR013653">
    <property type="entry name" value="GCN5-like_dom"/>
</dbReference>
<keyword evidence="3" id="KW-1185">Reference proteome</keyword>
<evidence type="ECO:0000313" key="2">
    <source>
        <dbReference type="EMBL" id="GGA63671.1"/>
    </source>
</evidence>
<dbReference type="Proteomes" id="UP000613512">
    <property type="component" value="Unassembled WGS sequence"/>
</dbReference>
<gene>
    <name evidence="2" type="ORF">GCM10008025_04440</name>
</gene>
<dbReference type="Gene3D" id="3.40.630.30">
    <property type="match status" value="1"/>
</dbReference>
<dbReference type="PROSITE" id="PS51186">
    <property type="entry name" value="GNAT"/>
    <property type="match status" value="1"/>
</dbReference>
<proteinExistence type="predicted"/>
<reference evidence="2" key="1">
    <citation type="journal article" date="2014" name="Int. J. Syst. Evol. Microbiol.">
        <title>Complete genome sequence of Corynebacterium casei LMG S-19264T (=DSM 44701T), isolated from a smear-ripened cheese.</title>
        <authorList>
            <consortium name="US DOE Joint Genome Institute (JGI-PGF)"/>
            <person name="Walter F."/>
            <person name="Albersmeier A."/>
            <person name="Kalinowski J."/>
            <person name="Ruckert C."/>
        </authorList>
    </citation>
    <scope>NUCLEOTIDE SEQUENCE</scope>
    <source>
        <strain evidence="2">CGMCC 1.12408</strain>
    </source>
</reference>
<dbReference type="EMBL" id="BMEY01000002">
    <property type="protein sequence ID" value="GGA63671.1"/>
    <property type="molecule type" value="Genomic_DNA"/>
</dbReference>
<comment type="caution">
    <text evidence="2">The sequence shown here is derived from an EMBL/GenBank/DDBJ whole genome shotgun (WGS) entry which is preliminary data.</text>
</comment>
<name>A0A916RPE5_9BACI</name>
<dbReference type="Pfam" id="PF08445">
    <property type="entry name" value="FR47"/>
    <property type="match status" value="1"/>
</dbReference>
<dbReference type="SUPFAM" id="SSF55729">
    <property type="entry name" value="Acyl-CoA N-acyltransferases (Nat)"/>
    <property type="match status" value="1"/>
</dbReference>
<dbReference type="InterPro" id="IPR000182">
    <property type="entry name" value="GNAT_dom"/>
</dbReference>